<dbReference type="KEGG" id="mpof:MPOR_07060"/>
<name>A0A6N4V6E5_9MYCO</name>
<sequence length="152" mass="16237">MVTDDTSMTSLEGSFGVAKETYLIAEDGGRGDVGIDVARDQVEVLGVDLEDDLGARLVVHGDLFDLPHPADLHAVVGHLGAGIHGQTRTRRDHRQLGAGQEVAAELQIHHDDGRDGEQGQHEPGHLVGGLALGVDGSRHRRYTVRLKFGSTP</sequence>
<organism evidence="1 2">
    <name type="scientific">Mycolicibacterium poriferae</name>
    <dbReference type="NCBI Taxonomy" id="39694"/>
    <lineage>
        <taxon>Bacteria</taxon>
        <taxon>Bacillati</taxon>
        <taxon>Actinomycetota</taxon>
        <taxon>Actinomycetes</taxon>
        <taxon>Mycobacteriales</taxon>
        <taxon>Mycobacteriaceae</taxon>
        <taxon>Mycolicibacterium</taxon>
    </lineage>
</organism>
<reference evidence="1 2" key="1">
    <citation type="journal article" date="2019" name="Emerg. Microbes Infect.">
        <title>Comprehensive subspecies identification of 175 nontuberculous mycobacteria species based on 7547 genomic profiles.</title>
        <authorList>
            <person name="Matsumoto Y."/>
            <person name="Kinjo T."/>
            <person name="Motooka D."/>
            <person name="Nabeya D."/>
            <person name="Jung N."/>
            <person name="Uechi K."/>
            <person name="Horii T."/>
            <person name="Iida T."/>
            <person name="Fujita J."/>
            <person name="Nakamura S."/>
        </authorList>
    </citation>
    <scope>NUCLEOTIDE SEQUENCE [LARGE SCALE GENOMIC DNA]</scope>
    <source>
        <strain evidence="1 2">JCM 12603</strain>
    </source>
</reference>
<accession>A0A6N4V6E5</accession>
<proteinExistence type="predicted"/>
<keyword evidence="2" id="KW-1185">Reference proteome</keyword>
<evidence type="ECO:0000313" key="1">
    <source>
        <dbReference type="EMBL" id="BBX49680.1"/>
    </source>
</evidence>
<dbReference type="Proteomes" id="UP000466785">
    <property type="component" value="Chromosome"/>
</dbReference>
<protein>
    <submittedName>
        <fullName evidence="1">Uncharacterized protein</fullName>
    </submittedName>
</protein>
<gene>
    <name evidence="1" type="ORF">MPOR_07060</name>
</gene>
<evidence type="ECO:0000313" key="2">
    <source>
        <dbReference type="Proteomes" id="UP000466785"/>
    </source>
</evidence>
<dbReference type="AlphaFoldDB" id="A0A6N4V6E5"/>
<dbReference type="EMBL" id="AP022570">
    <property type="protein sequence ID" value="BBX49680.1"/>
    <property type="molecule type" value="Genomic_DNA"/>
</dbReference>